<dbReference type="GeneTree" id="ENSGT00940000160919"/>
<name>A0A8C6DEF2_MOSMO</name>
<dbReference type="Ensembl" id="ENSMMST00000014380.1">
    <property type="protein sequence ID" value="ENSMMSP00000013017.1"/>
    <property type="gene ID" value="ENSMMSG00000009934.1"/>
</dbReference>
<dbReference type="PANTHER" id="PTHR46810:SF1">
    <property type="entry name" value="INACTIVE POLYGLYCYLASE TTLL10"/>
    <property type="match status" value="1"/>
</dbReference>
<keyword evidence="2" id="KW-1185">Reference proteome</keyword>
<dbReference type="Proteomes" id="UP000694544">
    <property type="component" value="Unplaced"/>
</dbReference>
<dbReference type="InterPro" id="IPR027752">
    <property type="entry name" value="TTLL10"/>
</dbReference>
<dbReference type="GO" id="GO:0070737">
    <property type="term" value="F:protein-glycine ligase activity, elongating"/>
    <property type="evidence" value="ECO:0007669"/>
    <property type="project" value="TreeGrafter"/>
</dbReference>
<protein>
    <submittedName>
        <fullName evidence="1">Uncharacterized protein</fullName>
    </submittedName>
</protein>
<evidence type="ECO:0000313" key="2">
    <source>
        <dbReference type="Proteomes" id="UP000694544"/>
    </source>
</evidence>
<dbReference type="AlphaFoldDB" id="A0A8C6DEF2"/>
<reference evidence="1" key="1">
    <citation type="submission" date="2025-08" db="UniProtKB">
        <authorList>
            <consortium name="Ensembl"/>
        </authorList>
    </citation>
    <scope>IDENTIFICATION</scope>
</reference>
<dbReference type="PANTHER" id="PTHR46810">
    <property type="entry name" value="INACTIVE POLYGLYCYLASE TTLL10"/>
    <property type="match status" value="1"/>
</dbReference>
<evidence type="ECO:0000313" key="1">
    <source>
        <dbReference type="Ensembl" id="ENSMMSP00000013017.1"/>
    </source>
</evidence>
<organism evidence="1 2">
    <name type="scientific">Moschus moschiferus</name>
    <name type="common">Siberian musk deer</name>
    <name type="synonym">Moschus sibiricus</name>
    <dbReference type="NCBI Taxonomy" id="68415"/>
    <lineage>
        <taxon>Eukaryota</taxon>
        <taxon>Metazoa</taxon>
        <taxon>Chordata</taxon>
        <taxon>Craniata</taxon>
        <taxon>Vertebrata</taxon>
        <taxon>Euteleostomi</taxon>
        <taxon>Mammalia</taxon>
        <taxon>Eutheria</taxon>
        <taxon>Laurasiatheria</taxon>
        <taxon>Artiodactyla</taxon>
        <taxon>Ruminantia</taxon>
        <taxon>Pecora</taxon>
        <taxon>Moschidae</taxon>
        <taxon>Moschus</taxon>
    </lineage>
</organism>
<reference evidence="1" key="2">
    <citation type="submission" date="2025-09" db="UniProtKB">
        <authorList>
            <consortium name="Ensembl"/>
        </authorList>
    </citation>
    <scope>IDENTIFICATION</scope>
</reference>
<accession>A0A8C6DEF2</accession>
<sequence length="148" mass="16961">MGSHREERLLHQLSQLDQDAELDDSEANRPQATLLQKHFLEGEKQPSSTGQGPFFYIGGTNGASIISSYCKSKGWRRIQDSRREDYKLKWCEVKCRDTYCNFREGKQLLYQLPNNKLLTTKIGLLSALREHSRVLSKTSKPAPCTQTK</sequence>
<proteinExistence type="predicted"/>